<dbReference type="InterPro" id="IPR029063">
    <property type="entry name" value="SAM-dependent_MTases_sf"/>
</dbReference>
<evidence type="ECO:0000313" key="7">
    <source>
        <dbReference type="EMBL" id="HEB95690.1"/>
    </source>
</evidence>
<dbReference type="Gene3D" id="3.40.50.150">
    <property type="entry name" value="Vaccinia Virus protein VP39"/>
    <property type="match status" value="1"/>
</dbReference>
<evidence type="ECO:0000256" key="4">
    <source>
        <dbReference type="ARBA" id="ARBA00022691"/>
    </source>
</evidence>
<dbReference type="PANTHER" id="PTHR43667">
    <property type="entry name" value="CYCLOPROPANE-FATTY-ACYL-PHOSPHOLIPID SYNTHASE"/>
    <property type="match status" value="1"/>
</dbReference>
<gene>
    <name evidence="7" type="ORF">ENI96_04575</name>
</gene>
<evidence type="ECO:0000313" key="8">
    <source>
        <dbReference type="Proteomes" id="UP000886251"/>
    </source>
</evidence>
<dbReference type="AlphaFoldDB" id="A0A831W8F9"/>
<sequence length="463" mass="52814">MTGDNEENRESLSERRRRAWGVTSDDSGVLARLASRAASSELLRSGHPFARVTRLDRWLVRKMLAAVGDPPVSIVLWNGEEASPAVADPVARVVLHDRMAMLSLIKDPELHFGDLYSSGRVELEGDLVHFLEVIYTSIVDNRSLGALRRFILWLGHRRIRNSPERARDNIYHHYDLGNDFYRLWLDRAEMQYTCAYFPDPTMSLEEGQTAKLHHVCRKLRLQPGERVVEAGCGWGGLALFMARHYGVRVTAYNISRAQVEYARQRAKEEGLSDRVEYVLDDYRNITGEYDAFVSVGMLEHVGVRDYPVLGEVITRCLKPHGRALIHTIGRNRPGPMNAWIERRIFPGACPPSLGQMMAILEPGDFAVQDVENLRLHYALTLRHWLDNFERQAERIEGMMDDAFVRAWRLYLAGSLAAFNSGQLQLFQVLFTPGRNNDLPWSRAHLYLHGEARGETDTIRHEAG</sequence>
<accession>A0A831W8F9</accession>
<evidence type="ECO:0000256" key="3">
    <source>
        <dbReference type="ARBA" id="ARBA00022679"/>
    </source>
</evidence>
<evidence type="ECO:0000256" key="2">
    <source>
        <dbReference type="ARBA" id="ARBA00022603"/>
    </source>
</evidence>
<dbReference type="CDD" id="cd02440">
    <property type="entry name" value="AdoMet_MTases"/>
    <property type="match status" value="1"/>
</dbReference>
<dbReference type="InterPro" id="IPR050723">
    <property type="entry name" value="CFA/CMAS"/>
</dbReference>
<proteinExistence type="inferred from homology"/>
<comment type="similarity">
    <text evidence="1">Belongs to the CFA/CMAS family.</text>
</comment>
<organism evidence="7 8">
    <name type="scientific">Sedimenticola thiotaurini</name>
    <dbReference type="NCBI Taxonomy" id="1543721"/>
    <lineage>
        <taxon>Bacteria</taxon>
        <taxon>Pseudomonadati</taxon>
        <taxon>Pseudomonadota</taxon>
        <taxon>Gammaproteobacteria</taxon>
        <taxon>Chromatiales</taxon>
        <taxon>Sedimenticolaceae</taxon>
        <taxon>Sedimenticola</taxon>
    </lineage>
</organism>
<dbReference type="Proteomes" id="UP000886251">
    <property type="component" value="Unassembled WGS sequence"/>
</dbReference>
<keyword evidence="5" id="KW-0443">Lipid metabolism</keyword>
<comment type="caution">
    <text evidence="7">The sequence shown here is derived from an EMBL/GenBank/DDBJ whole genome shotgun (WGS) entry which is preliminary data.</text>
</comment>
<keyword evidence="2 7" id="KW-0489">Methyltransferase</keyword>
<dbReference type="GO" id="GO:0032259">
    <property type="term" value="P:methylation"/>
    <property type="evidence" value="ECO:0007669"/>
    <property type="project" value="UniProtKB-KW"/>
</dbReference>
<evidence type="ECO:0000259" key="6">
    <source>
        <dbReference type="Pfam" id="PF25371"/>
    </source>
</evidence>
<dbReference type="InterPro" id="IPR057206">
    <property type="entry name" value="DUF7884"/>
</dbReference>
<dbReference type="EMBL" id="DRKP01000053">
    <property type="protein sequence ID" value="HEB95690.1"/>
    <property type="molecule type" value="Genomic_DNA"/>
</dbReference>
<keyword evidence="4" id="KW-0949">S-adenosyl-L-methionine</keyword>
<dbReference type="SUPFAM" id="SSF53335">
    <property type="entry name" value="S-adenosyl-L-methionine-dependent methyltransferases"/>
    <property type="match status" value="1"/>
</dbReference>
<evidence type="ECO:0000256" key="5">
    <source>
        <dbReference type="ARBA" id="ARBA00023098"/>
    </source>
</evidence>
<keyword evidence="3" id="KW-0808">Transferase</keyword>
<reference evidence="7" key="1">
    <citation type="journal article" date="2020" name="mSystems">
        <title>Genome- and Community-Level Interaction Insights into Carbon Utilization and Element Cycling Functions of Hydrothermarchaeota in Hydrothermal Sediment.</title>
        <authorList>
            <person name="Zhou Z."/>
            <person name="Liu Y."/>
            <person name="Xu W."/>
            <person name="Pan J."/>
            <person name="Luo Z.H."/>
            <person name="Li M."/>
        </authorList>
    </citation>
    <scope>NUCLEOTIDE SEQUENCE [LARGE SCALE GENOMIC DNA]</scope>
    <source>
        <strain evidence="7">HyVt-443</strain>
    </source>
</reference>
<dbReference type="GO" id="GO:0008168">
    <property type="term" value="F:methyltransferase activity"/>
    <property type="evidence" value="ECO:0007669"/>
    <property type="project" value="UniProtKB-KW"/>
</dbReference>
<dbReference type="PANTHER" id="PTHR43667:SF1">
    <property type="entry name" value="CYCLOPROPANE-FATTY-ACYL-PHOSPHOLIPID SYNTHASE"/>
    <property type="match status" value="1"/>
</dbReference>
<protein>
    <submittedName>
        <fullName evidence="7">Class I SAM-dependent methyltransferase</fullName>
    </submittedName>
</protein>
<feature type="domain" description="DUF7884" evidence="6">
    <location>
        <begin position="61"/>
        <end position="137"/>
    </location>
</feature>
<dbReference type="GO" id="GO:0006629">
    <property type="term" value="P:lipid metabolic process"/>
    <property type="evidence" value="ECO:0007669"/>
    <property type="project" value="UniProtKB-KW"/>
</dbReference>
<dbReference type="Pfam" id="PF02353">
    <property type="entry name" value="CMAS"/>
    <property type="match status" value="1"/>
</dbReference>
<dbReference type="Pfam" id="PF25371">
    <property type="entry name" value="DUF7884"/>
    <property type="match status" value="1"/>
</dbReference>
<name>A0A831W8F9_9GAMM</name>
<evidence type="ECO:0000256" key="1">
    <source>
        <dbReference type="ARBA" id="ARBA00010815"/>
    </source>
</evidence>